<sequence length="204" mass="22318">MAHSVGGPIVLFWVYIIVGARSRVTPLFDHPRQRKQEVESSNRTHVAMIAIARIACKREPDVLHLVLKALAIPTPVGPCSRTSCAGTVCRMSSDGNAHSFRLHWEKDGCASNTSYRQHLSLLSGRRVDGELASPWIGEAVLVLRRPTVVLLSCLQVRAVLHHHLVATSLAPKRKPEACIQLHYRCAGDALSPPSPTLANDSMPC</sequence>
<protein>
    <submittedName>
        <fullName evidence="1">Uncharacterized protein</fullName>
    </submittedName>
</protein>
<name>A0A409WHB0_9AGAR</name>
<evidence type="ECO:0000313" key="1">
    <source>
        <dbReference type="EMBL" id="PPQ77875.1"/>
    </source>
</evidence>
<evidence type="ECO:0000313" key="2">
    <source>
        <dbReference type="Proteomes" id="UP000284706"/>
    </source>
</evidence>
<reference evidence="1 2" key="1">
    <citation type="journal article" date="2018" name="Evol. Lett.">
        <title>Horizontal gene cluster transfer increased hallucinogenic mushroom diversity.</title>
        <authorList>
            <person name="Reynolds H.T."/>
            <person name="Vijayakumar V."/>
            <person name="Gluck-Thaler E."/>
            <person name="Korotkin H.B."/>
            <person name="Matheny P.B."/>
            <person name="Slot J.C."/>
        </authorList>
    </citation>
    <scope>NUCLEOTIDE SEQUENCE [LARGE SCALE GENOMIC DNA]</scope>
    <source>
        <strain evidence="1 2">SRW20</strain>
    </source>
</reference>
<organism evidence="1 2">
    <name type="scientific">Gymnopilus dilepis</name>
    <dbReference type="NCBI Taxonomy" id="231916"/>
    <lineage>
        <taxon>Eukaryota</taxon>
        <taxon>Fungi</taxon>
        <taxon>Dikarya</taxon>
        <taxon>Basidiomycota</taxon>
        <taxon>Agaricomycotina</taxon>
        <taxon>Agaricomycetes</taxon>
        <taxon>Agaricomycetidae</taxon>
        <taxon>Agaricales</taxon>
        <taxon>Agaricineae</taxon>
        <taxon>Hymenogastraceae</taxon>
        <taxon>Gymnopilus</taxon>
    </lineage>
</organism>
<dbReference type="EMBL" id="NHYE01005072">
    <property type="protein sequence ID" value="PPQ77875.1"/>
    <property type="molecule type" value="Genomic_DNA"/>
</dbReference>
<dbReference type="InParanoid" id="A0A409WHB0"/>
<proteinExistence type="predicted"/>
<dbReference type="AlphaFoldDB" id="A0A409WHB0"/>
<comment type="caution">
    <text evidence="1">The sequence shown here is derived from an EMBL/GenBank/DDBJ whole genome shotgun (WGS) entry which is preliminary data.</text>
</comment>
<accession>A0A409WHB0</accession>
<gene>
    <name evidence="1" type="ORF">CVT26_005200</name>
</gene>
<dbReference type="Proteomes" id="UP000284706">
    <property type="component" value="Unassembled WGS sequence"/>
</dbReference>
<keyword evidence="2" id="KW-1185">Reference proteome</keyword>